<protein>
    <recommendedName>
        <fullName evidence="4">ABC transporter permease</fullName>
    </recommendedName>
</protein>
<dbReference type="RefSeq" id="WP_229696492.1">
    <property type="nucleotide sequence ID" value="NZ_BMKR01000058.1"/>
</dbReference>
<dbReference type="InterPro" id="IPR010390">
    <property type="entry name" value="ABC-2_transporter-like"/>
</dbReference>
<feature type="transmembrane region" description="Helical" evidence="1">
    <location>
        <begin position="180"/>
        <end position="197"/>
    </location>
</feature>
<reference evidence="2" key="2">
    <citation type="submission" date="2020-09" db="EMBL/GenBank/DDBJ databases">
        <authorList>
            <person name="Sun Q."/>
            <person name="Zhou Y."/>
        </authorList>
    </citation>
    <scope>NUCLEOTIDE SEQUENCE</scope>
    <source>
        <strain evidence="2">CGMCC 1.16134</strain>
    </source>
</reference>
<dbReference type="Proteomes" id="UP000637643">
    <property type="component" value="Unassembled WGS sequence"/>
</dbReference>
<feature type="transmembrane region" description="Helical" evidence="1">
    <location>
        <begin position="152"/>
        <end position="174"/>
    </location>
</feature>
<feature type="transmembrane region" description="Helical" evidence="1">
    <location>
        <begin position="69"/>
        <end position="91"/>
    </location>
</feature>
<evidence type="ECO:0008006" key="4">
    <source>
        <dbReference type="Google" id="ProtNLM"/>
    </source>
</evidence>
<name>A0A917D5P1_9BACL</name>
<keyword evidence="1" id="KW-0472">Membrane</keyword>
<dbReference type="Pfam" id="PF06182">
    <property type="entry name" value="ABC2_membrane_6"/>
    <property type="match status" value="1"/>
</dbReference>
<feature type="transmembrane region" description="Helical" evidence="1">
    <location>
        <begin position="33"/>
        <end position="57"/>
    </location>
</feature>
<evidence type="ECO:0000313" key="2">
    <source>
        <dbReference type="EMBL" id="GGG12851.1"/>
    </source>
</evidence>
<keyword evidence="1" id="KW-1133">Transmembrane helix</keyword>
<sequence>MIRWLGTLRNYLTIYFLFIKNCFIAQMEYRTNFVLGIAVEIAYLFAKLLYVVVVYQTDLHIGSITPDGVLMFVGTYTIMTGLYSGLFFPNFVRVSDYIRSGTLDLLMVKPISLQFLVSLRYIDLGMPIPNFIAGGTMVVIGWSALDIPVTIWNLLAFSFYLGTALIITYCLMFIPALLSFWFVNTGGLAGIFYSIWDANNMPMPIYSRFIQRIGVYVLPFLVITNFAPMMVMNQLTPALAVWGASVPIVLLMIVRFVWSRAIRSYNSASG</sequence>
<dbReference type="AlphaFoldDB" id="A0A917D5P1"/>
<feature type="transmembrane region" description="Helical" evidence="1">
    <location>
        <begin position="239"/>
        <end position="258"/>
    </location>
</feature>
<reference evidence="2" key="1">
    <citation type="journal article" date="2014" name="Int. J. Syst. Evol. Microbiol.">
        <title>Complete genome sequence of Corynebacterium casei LMG S-19264T (=DSM 44701T), isolated from a smear-ripened cheese.</title>
        <authorList>
            <consortium name="US DOE Joint Genome Institute (JGI-PGF)"/>
            <person name="Walter F."/>
            <person name="Albersmeier A."/>
            <person name="Kalinowski J."/>
            <person name="Ruckert C."/>
        </authorList>
    </citation>
    <scope>NUCLEOTIDE SEQUENCE</scope>
    <source>
        <strain evidence="2">CGMCC 1.16134</strain>
    </source>
</reference>
<proteinExistence type="predicted"/>
<keyword evidence="3" id="KW-1185">Reference proteome</keyword>
<comment type="caution">
    <text evidence="2">The sequence shown here is derived from an EMBL/GenBank/DDBJ whole genome shotgun (WGS) entry which is preliminary data.</text>
</comment>
<evidence type="ECO:0000313" key="3">
    <source>
        <dbReference type="Proteomes" id="UP000637643"/>
    </source>
</evidence>
<dbReference type="PANTHER" id="PTHR36833">
    <property type="entry name" value="SLR0610 PROTEIN-RELATED"/>
    <property type="match status" value="1"/>
</dbReference>
<feature type="transmembrane region" description="Helical" evidence="1">
    <location>
        <begin position="209"/>
        <end position="227"/>
    </location>
</feature>
<keyword evidence="1" id="KW-0812">Transmembrane</keyword>
<accession>A0A917D5P1</accession>
<organism evidence="2 3">
    <name type="scientific">Paenibacillus albidus</name>
    <dbReference type="NCBI Taxonomy" id="2041023"/>
    <lineage>
        <taxon>Bacteria</taxon>
        <taxon>Bacillati</taxon>
        <taxon>Bacillota</taxon>
        <taxon>Bacilli</taxon>
        <taxon>Bacillales</taxon>
        <taxon>Paenibacillaceae</taxon>
        <taxon>Paenibacillus</taxon>
    </lineage>
</organism>
<dbReference type="EMBL" id="BMKR01000058">
    <property type="protein sequence ID" value="GGG12851.1"/>
    <property type="molecule type" value="Genomic_DNA"/>
</dbReference>
<gene>
    <name evidence="2" type="ORF">GCM10010912_66590</name>
</gene>
<evidence type="ECO:0000256" key="1">
    <source>
        <dbReference type="SAM" id="Phobius"/>
    </source>
</evidence>
<dbReference type="PANTHER" id="PTHR36833:SF2">
    <property type="entry name" value="SLR0610 PROTEIN"/>
    <property type="match status" value="1"/>
</dbReference>